<feature type="transmembrane region" description="Helical" evidence="1">
    <location>
        <begin position="6"/>
        <end position="31"/>
    </location>
</feature>
<evidence type="ECO:0000256" key="1">
    <source>
        <dbReference type="SAM" id="Phobius"/>
    </source>
</evidence>
<sequence>MSIAKLIFFCSLMLPIGKFFQFKIVIFCLFLKDFY</sequence>
<protein>
    <submittedName>
        <fullName evidence="2">VMA21-like domain protein</fullName>
    </submittedName>
</protein>
<keyword evidence="1" id="KW-1133">Transmembrane helix</keyword>
<keyword evidence="1" id="KW-0812">Transmembrane</keyword>
<name>A0A8S5SRA5_9CAUD</name>
<organism evidence="2">
    <name type="scientific">Podoviridae sp. ctXBg1</name>
    <dbReference type="NCBI Taxonomy" id="2827739"/>
    <lineage>
        <taxon>Viruses</taxon>
        <taxon>Duplodnaviria</taxon>
        <taxon>Heunggongvirae</taxon>
        <taxon>Uroviricota</taxon>
        <taxon>Caudoviricetes</taxon>
    </lineage>
</organism>
<evidence type="ECO:0000313" key="2">
    <source>
        <dbReference type="EMBL" id="DAF53472.1"/>
    </source>
</evidence>
<dbReference type="EMBL" id="BK032653">
    <property type="protein sequence ID" value="DAF53472.1"/>
    <property type="molecule type" value="Genomic_DNA"/>
</dbReference>
<accession>A0A8S5SRA5</accession>
<proteinExistence type="predicted"/>
<reference evidence="2" key="1">
    <citation type="journal article" date="2021" name="Proc. Natl. Acad. Sci. U.S.A.">
        <title>A Catalog of Tens of Thousands of Viruses from Human Metagenomes Reveals Hidden Associations with Chronic Diseases.</title>
        <authorList>
            <person name="Tisza M.J."/>
            <person name="Buck C.B."/>
        </authorList>
    </citation>
    <scope>NUCLEOTIDE SEQUENCE</scope>
    <source>
        <strain evidence="2">CtXBg1</strain>
    </source>
</reference>
<keyword evidence="1" id="KW-0472">Membrane</keyword>